<feature type="region of interest" description="Disordered" evidence="1">
    <location>
        <begin position="80"/>
        <end position="105"/>
    </location>
</feature>
<feature type="region of interest" description="Disordered" evidence="1">
    <location>
        <begin position="1"/>
        <end position="45"/>
    </location>
</feature>
<evidence type="ECO:0000313" key="2">
    <source>
        <dbReference type="EMBL" id="KAF3564948.1"/>
    </source>
</evidence>
<comment type="caution">
    <text evidence="2">The sequence shown here is derived from an EMBL/GenBank/DDBJ whole genome shotgun (WGS) entry which is preliminary data.</text>
</comment>
<reference evidence="2 3" key="1">
    <citation type="journal article" date="2020" name="BMC Genomics">
        <title>Intraspecific diversification of the crop wild relative Brassica cretica Lam. using demographic model selection.</title>
        <authorList>
            <person name="Kioukis A."/>
            <person name="Michalopoulou V.A."/>
            <person name="Briers L."/>
            <person name="Pirintsos S."/>
            <person name="Studholme D.J."/>
            <person name="Pavlidis P."/>
            <person name="Sarris P.F."/>
        </authorList>
    </citation>
    <scope>NUCLEOTIDE SEQUENCE [LARGE SCALE GENOMIC DNA]</scope>
    <source>
        <strain evidence="3">cv. PFS-1207/04</strain>
    </source>
</reference>
<gene>
    <name evidence="2" type="ORF">DY000_02018394</name>
</gene>
<accession>A0ABQ7D0K8</accession>
<proteinExistence type="predicted"/>
<dbReference type="Proteomes" id="UP000266723">
    <property type="component" value="Unassembled WGS sequence"/>
</dbReference>
<evidence type="ECO:0000256" key="1">
    <source>
        <dbReference type="SAM" id="MobiDB-lite"/>
    </source>
</evidence>
<dbReference type="EMBL" id="QGKV02000759">
    <property type="protein sequence ID" value="KAF3564948.1"/>
    <property type="molecule type" value="Genomic_DNA"/>
</dbReference>
<organism evidence="2 3">
    <name type="scientific">Brassica cretica</name>
    <name type="common">Mustard</name>
    <dbReference type="NCBI Taxonomy" id="69181"/>
    <lineage>
        <taxon>Eukaryota</taxon>
        <taxon>Viridiplantae</taxon>
        <taxon>Streptophyta</taxon>
        <taxon>Embryophyta</taxon>
        <taxon>Tracheophyta</taxon>
        <taxon>Spermatophyta</taxon>
        <taxon>Magnoliopsida</taxon>
        <taxon>eudicotyledons</taxon>
        <taxon>Gunneridae</taxon>
        <taxon>Pentapetalae</taxon>
        <taxon>rosids</taxon>
        <taxon>malvids</taxon>
        <taxon>Brassicales</taxon>
        <taxon>Brassicaceae</taxon>
        <taxon>Brassiceae</taxon>
        <taxon>Brassica</taxon>
    </lineage>
</organism>
<evidence type="ECO:0000313" key="3">
    <source>
        <dbReference type="Proteomes" id="UP000266723"/>
    </source>
</evidence>
<protein>
    <submittedName>
        <fullName evidence="2">Uncharacterized protein</fullName>
    </submittedName>
</protein>
<keyword evidence="3" id="KW-1185">Reference proteome</keyword>
<name>A0ABQ7D0K8_BRACR</name>
<sequence length="128" mass="13481">MSSSSNPIKVRPLAKFLASQKLTNRKRSQDLAGPRGDGRHAGGDAVTGDLPVDFMAVAVASLVKSSNPIKVRPLAKFLTSQKLTNRKRSQDSAGPHGDGRHAGGDAVTGDLPVDFMVVAVASLVKFFN</sequence>